<evidence type="ECO:0000313" key="9">
    <source>
        <dbReference type="EMBL" id="BAS26579.1"/>
    </source>
</evidence>
<dbReference type="Pfam" id="PF00528">
    <property type="entry name" value="BPD_transp_1"/>
    <property type="match status" value="1"/>
</dbReference>
<evidence type="ECO:0000256" key="5">
    <source>
        <dbReference type="ARBA" id="ARBA00022989"/>
    </source>
</evidence>
<dbReference type="RefSeq" id="WP_068134354.1">
    <property type="nucleotide sequence ID" value="NZ_AP014924.1"/>
</dbReference>
<evidence type="ECO:0000256" key="1">
    <source>
        <dbReference type="ARBA" id="ARBA00004651"/>
    </source>
</evidence>
<dbReference type="GO" id="GO:0055085">
    <property type="term" value="P:transmembrane transport"/>
    <property type="evidence" value="ECO:0007669"/>
    <property type="project" value="InterPro"/>
</dbReference>
<proteinExistence type="inferred from homology"/>
<gene>
    <name evidence="9" type="ORF">LIP_0722</name>
</gene>
<reference evidence="10" key="1">
    <citation type="submission" date="2015-07" db="EMBL/GenBank/DDBJ databases">
        <title>Complete genome sequence and phylogenetic analysis of Limnochorda pilosa.</title>
        <authorList>
            <person name="Watanabe M."/>
            <person name="Kojima H."/>
            <person name="Fukui M."/>
        </authorList>
    </citation>
    <scope>NUCLEOTIDE SEQUENCE [LARGE SCALE GENOMIC DNA]</scope>
    <source>
        <strain evidence="10">HC45</strain>
    </source>
</reference>
<keyword evidence="2 7" id="KW-0813">Transport</keyword>
<evidence type="ECO:0000313" key="10">
    <source>
        <dbReference type="Proteomes" id="UP000065807"/>
    </source>
</evidence>
<keyword evidence="5 7" id="KW-1133">Transmembrane helix</keyword>
<feature type="transmembrane region" description="Helical" evidence="7">
    <location>
        <begin position="100"/>
        <end position="118"/>
    </location>
</feature>
<evidence type="ECO:0000256" key="2">
    <source>
        <dbReference type="ARBA" id="ARBA00022448"/>
    </source>
</evidence>
<dbReference type="GO" id="GO:0005886">
    <property type="term" value="C:plasma membrane"/>
    <property type="evidence" value="ECO:0007669"/>
    <property type="project" value="UniProtKB-SubCell"/>
</dbReference>
<dbReference type="Pfam" id="PF19300">
    <property type="entry name" value="BPD_transp_1_N"/>
    <property type="match status" value="1"/>
</dbReference>
<dbReference type="InterPro" id="IPR000515">
    <property type="entry name" value="MetI-like"/>
</dbReference>
<evidence type="ECO:0000259" key="8">
    <source>
        <dbReference type="PROSITE" id="PS50928"/>
    </source>
</evidence>
<dbReference type="PROSITE" id="PS50928">
    <property type="entry name" value="ABC_TM1"/>
    <property type="match status" value="1"/>
</dbReference>
<feature type="transmembrane region" description="Helical" evidence="7">
    <location>
        <begin position="139"/>
        <end position="164"/>
    </location>
</feature>
<evidence type="ECO:0000256" key="6">
    <source>
        <dbReference type="ARBA" id="ARBA00023136"/>
    </source>
</evidence>
<organism evidence="9 10">
    <name type="scientific">Limnochorda pilosa</name>
    <dbReference type="NCBI Taxonomy" id="1555112"/>
    <lineage>
        <taxon>Bacteria</taxon>
        <taxon>Bacillati</taxon>
        <taxon>Bacillota</taxon>
        <taxon>Limnochordia</taxon>
        <taxon>Limnochordales</taxon>
        <taxon>Limnochordaceae</taxon>
        <taxon>Limnochorda</taxon>
    </lineage>
</organism>
<dbReference type="InterPro" id="IPR035906">
    <property type="entry name" value="MetI-like_sf"/>
</dbReference>
<feature type="transmembrane region" description="Helical" evidence="7">
    <location>
        <begin position="12"/>
        <end position="30"/>
    </location>
</feature>
<dbReference type="EMBL" id="AP014924">
    <property type="protein sequence ID" value="BAS26579.1"/>
    <property type="molecule type" value="Genomic_DNA"/>
</dbReference>
<feature type="transmembrane region" description="Helical" evidence="7">
    <location>
        <begin position="357"/>
        <end position="378"/>
    </location>
</feature>
<dbReference type="AlphaFoldDB" id="A0A0K2SIB0"/>
<protein>
    <submittedName>
        <fullName evidence="9">ABC transporter permease</fullName>
    </submittedName>
</protein>
<keyword evidence="10" id="KW-1185">Reference proteome</keyword>
<name>A0A0K2SIB0_LIMPI</name>
<evidence type="ECO:0000256" key="3">
    <source>
        <dbReference type="ARBA" id="ARBA00022475"/>
    </source>
</evidence>
<feature type="transmembrane region" description="Helical" evidence="7">
    <location>
        <begin position="248"/>
        <end position="270"/>
    </location>
</feature>
<dbReference type="Gene3D" id="1.10.3720.10">
    <property type="entry name" value="MetI-like"/>
    <property type="match status" value="1"/>
</dbReference>
<accession>A0A0K2SIB0</accession>
<keyword evidence="4 7" id="KW-0812">Transmembrane</keyword>
<dbReference type="OrthoDB" id="24153at2"/>
<sequence length="392" mass="43447">MTRFLVTRTLQMLLILIVFVTLLYFIIQAMPGDITLAFLNDPRIPPAARAAIRQQFGLDQPLLVQYLTYMKNFFTGNLGLSFSEYPRPVWGIVVERAPRTAFLFLVATLLAYYIGYLSGRVIAWRRGGSLDVAATGVGVLFYTVFYPLLGLVLIWVFGYALGWFPLGSFLTPRLWRGVTIGSNTIFTLLLLTMAAWTGLYYLAQQAVRRALHTPAARRLGSLAAAAVLIFVALVAWRLSGVGHLAWDIFWHMVLPVLALTLISYGGTMLLMRDSMMETIREDYVMAARAKGLPDRVVRDRYAARTAILPVMTNFVLSMGFVLGGGIVTETIFSWPGLGRTLFDAAIAQDLPLVTGSYAFLGIFVLLAHLLVDVLSAVLDPRIRIAGHEEQSA</sequence>
<feature type="transmembrane region" description="Helical" evidence="7">
    <location>
        <begin position="215"/>
        <end position="236"/>
    </location>
</feature>
<comment type="subcellular location">
    <subcellularLocation>
        <location evidence="1 7">Cell membrane</location>
        <topology evidence="1 7">Multi-pass membrane protein</topology>
    </subcellularLocation>
</comment>
<dbReference type="STRING" id="1555112.LIP_0722"/>
<dbReference type="InterPro" id="IPR045621">
    <property type="entry name" value="BPD_transp_1_N"/>
</dbReference>
<keyword evidence="3" id="KW-1003">Cell membrane</keyword>
<dbReference type="Proteomes" id="UP000065807">
    <property type="component" value="Chromosome"/>
</dbReference>
<dbReference type="CDD" id="cd06261">
    <property type="entry name" value="TM_PBP2"/>
    <property type="match status" value="1"/>
</dbReference>
<dbReference type="KEGG" id="lpil:LIP_0722"/>
<dbReference type="PANTHER" id="PTHR43163">
    <property type="entry name" value="DIPEPTIDE TRANSPORT SYSTEM PERMEASE PROTEIN DPPB-RELATED"/>
    <property type="match status" value="1"/>
</dbReference>
<reference evidence="10" key="2">
    <citation type="journal article" date="2016" name="Int. J. Syst. Evol. Microbiol.">
        <title>Complete genome sequence and cell structure of Limnochorda pilosa, a Gram-negative spore-former within the phylum Firmicutes.</title>
        <authorList>
            <person name="Watanabe M."/>
            <person name="Kojima H."/>
            <person name="Fukui M."/>
        </authorList>
    </citation>
    <scope>NUCLEOTIDE SEQUENCE [LARGE SCALE GENOMIC DNA]</scope>
    <source>
        <strain evidence="10">HC45</strain>
    </source>
</reference>
<evidence type="ECO:0000256" key="7">
    <source>
        <dbReference type="RuleBase" id="RU363032"/>
    </source>
</evidence>
<dbReference type="PANTHER" id="PTHR43163:SF6">
    <property type="entry name" value="DIPEPTIDE TRANSPORT SYSTEM PERMEASE PROTEIN DPPB-RELATED"/>
    <property type="match status" value="1"/>
</dbReference>
<feature type="domain" description="ABC transmembrane type-1" evidence="8">
    <location>
        <begin position="97"/>
        <end position="375"/>
    </location>
</feature>
<comment type="similarity">
    <text evidence="7">Belongs to the binding-protein-dependent transport system permease family.</text>
</comment>
<feature type="transmembrane region" description="Helical" evidence="7">
    <location>
        <begin position="314"/>
        <end position="337"/>
    </location>
</feature>
<evidence type="ECO:0000256" key="4">
    <source>
        <dbReference type="ARBA" id="ARBA00022692"/>
    </source>
</evidence>
<keyword evidence="6 7" id="KW-0472">Membrane</keyword>
<feature type="transmembrane region" description="Helical" evidence="7">
    <location>
        <begin position="184"/>
        <end position="203"/>
    </location>
</feature>